<evidence type="ECO:0000313" key="3">
    <source>
        <dbReference type="Proteomes" id="UP001623348"/>
    </source>
</evidence>
<sequence>MRDTIRDGFGTETRSLVPRLWLCELEFRVLILADSGALCDGAVTRESLGKRETSAMAPGPHPRTLQKSPRSEYPHPGTFSAGSPLWSVSTTPRSRHRADEVECYKYAGSFLKFAN</sequence>
<gene>
    <name evidence="2" type="ORF">GRJ2_001413800</name>
</gene>
<name>A0ABC9WVX6_GRUJA</name>
<dbReference type="AlphaFoldDB" id="A0ABC9WVX6"/>
<accession>A0ABC9WVX6</accession>
<dbReference type="Proteomes" id="UP001623348">
    <property type="component" value="Unassembled WGS sequence"/>
</dbReference>
<proteinExistence type="predicted"/>
<evidence type="ECO:0000256" key="1">
    <source>
        <dbReference type="SAM" id="MobiDB-lite"/>
    </source>
</evidence>
<reference evidence="2 3" key="1">
    <citation type="submission" date="2024-06" db="EMBL/GenBank/DDBJ databases">
        <title>The draft genome of Grus japonensis, version 3.</title>
        <authorList>
            <person name="Nabeshima K."/>
            <person name="Suzuki S."/>
            <person name="Onuma M."/>
        </authorList>
    </citation>
    <scope>NUCLEOTIDE SEQUENCE [LARGE SCALE GENOMIC DNA]</scope>
    <source>
        <strain evidence="2 3">451A</strain>
    </source>
</reference>
<evidence type="ECO:0000313" key="2">
    <source>
        <dbReference type="EMBL" id="GAB0189485.1"/>
    </source>
</evidence>
<dbReference type="EMBL" id="BAAFJT010000004">
    <property type="protein sequence ID" value="GAB0189485.1"/>
    <property type="molecule type" value="Genomic_DNA"/>
</dbReference>
<feature type="region of interest" description="Disordered" evidence="1">
    <location>
        <begin position="49"/>
        <end position="91"/>
    </location>
</feature>
<keyword evidence="3" id="KW-1185">Reference proteome</keyword>
<organism evidence="2 3">
    <name type="scientific">Grus japonensis</name>
    <name type="common">Japanese crane</name>
    <name type="synonym">Red-crowned crane</name>
    <dbReference type="NCBI Taxonomy" id="30415"/>
    <lineage>
        <taxon>Eukaryota</taxon>
        <taxon>Metazoa</taxon>
        <taxon>Chordata</taxon>
        <taxon>Craniata</taxon>
        <taxon>Vertebrata</taxon>
        <taxon>Euteleostomi</taxon>
        <taxon>Archelosauria</taxon>
        <taxon>Archosauria</taxon>
        <taxon>Dinosauria</taxon>
        <taxon>Saurischia</taxon>
        <taxon>Theropoda</taxon>
        <taxon>Coelurosauria</taxon>
        <taxon>Aves</taxon>
        <taxon>Neognathae</taxon>
        <taxon>Neoaves</taxon>
        <taxon>Gruiformes</taxon>
        <taxon>Gruidae</taxon>
        <taxon>Grus</taxon>
    </lineage>
</organism>
<protein>
    <submittedName>
        <fullName evidence="2">Uncharacterized protein</fullName>
    </submittedName>
</protein>
<comment type="caution">
    <text evidence="2">The sequence shown here is derived from an EMBL/GenBank/DDBJ whole genome shotgun (WGS) entry which is preliminary data.</text>
</comment>